<dbReference type="InterPro" id="IPR036278">
    <property type="entry name" value="Sialidase_sf"/>
</dbReference>
<dbReference type="SUPFAM" id="SSF50939">
    <property type="entry name" value="Sialidases"/>
    <property type="match status" value="2"/>
</dbReference>
<protein>
    <submittedName>
        <fullName evidence="2">Exo-alpha-sialidase</fullName>
    </submittedName>
</protein>
<organism evidence="2">
    <name type="scientific">Caldilineaceae bacterium SB0664_bin_27</name>
    <dbReference type="NCBI Taxonomy" id="2605260"/>
    <lineage>
        <taxon>Bacteria</taxon>
        <taxon>Bacillati</taxon>
        <taxon>Chloroflexota</taxon>
        <taxon>Caldilineae</taxon>
        <taxon>Caldilineales</taxon>
        <taxon>Caldilineaceae</taxon>
    </lineage>
</organism>
<dbReference type="Gene3D" id="2.120.10.10">
    <property type="match status" value="2"/>
</dbReference>
<name>A0A6B0YY88_9CHLR</name>
<dbReference type="Gene3D" id="2.60.40.230">
    <property type="entry name" value="Neocarzinostatin-like"/>
    <property type="match status" value="1"/>
</dbReference>
<evidence type="ECO:0000313" key="2">
    <source>
        <dbReference type="EMBL" id="MXY94662.1"/>
    </source>
</evidence>
<dbReference type="CDD" id="cd15482">
    <property type="entry name" value="Sialidase_non-viral"/>
    <property type="match status" value="1"/>
</dbReference>
<keyword evidence="1" id="KW-0472">Membrane</keyword>
<evidence type="ECO:0000256" key="1">
    <source>
        <dbReference type="SAM" id="Phobius"/>
    </source>
</evidence>
<dbReference type="AlphaFoldDB" id="A0A6B0YY88"/>
<dbReference type="Gene3D" id="2.130.10.10">
    <property type="entry name" value="YVTN repeat-like/Quinoprotein amine dehydrogenase"/>
    <property type="match status" value="1"/>
</dbReference>
<keyword evidence="1" id="KW-1133">Transmembrane helix</keyword>
<dbReference type="EMBL" id="VXRG01000121">
    <property type="protein sequence ID" value="MXY94662.1"/>
    <property type="molecule type" value="Genomic_DNA"/>
</dbReference>
<keyword evidence="1" id="KW-0812">Transmembrane</keyword>
<feature type="transmembrane region" description="Helical" evidence="1">
    <location>
        <begin position="767"/>
        <end position="788"/>
    </location>
</feature>
<accession>A0A6B0YY88</accession>
<gene>
    <name evidence="2" type="ORF">F4Y42_14565</name>
</gene>
<proteinExistence type="predicted"/>
<sequence>MNKLHKIKWPRNGLRSGLRLPLLVLVLVLLAMPLPAAAQMPVPQLPTRGKISKNPADILDAMNPIQDVLSGPAWLIAQGVDNRIFLDRPGWNTLDRQNLSSLPNSGTDTPLLQSVGPGILVPYRDPAPAFSRDLLVTRDFSNSPLQTEPDIAVNPHDPDHLVLGVIDYNFPNNSAYVSIDGGVNWEGPQQIKYLRKDRISGGDPVVEFDSDGNVYMASISIGIKEYSVGNATGFALVSSIAVSTSNDGGFVWEEPVDSARSDVESDAVLDPTGRIRGTVSLSFLDKPWLTTGPHPTIEDQTVVYVTFVEFNTIYDILYIGELPTLGAPEVQTTPMLAYSLDQGVTWSDPVPVGPTVKRTYGEIDDTEGQSNAIGTRRVVQGPVPVVDSKGTLYVTWIDSTDDESMKGLAEFYMSKSEDGGETFGDPKRIARFLEPGFRPRNAYFRYWASAFPKVSIGPEDELYVAYVALPAENPLDEGDVYFIRSLNGGDRWSRPVRINTDETDAVQFFPAMDVGPDGVIHIMWGDMRDDPVRTRYHIYYTRSEDQGETWGFELEELDLKVGDTRVTDFPSNPNKGFPRGLFLGDYFAIAASENDAYLVWADTRLGEFGPVNQKIGFSRQRAIARPEIFISPDAGAAGETITVQGHGFQPDMDIYLQVGGANAASGRTDKLGRYTQQIFVPISGEGAHRVVLVDESGNFASTSFYMEFGFDNVQDLDKKLDALDEKLQQMNESATQAGLTPASNQVAVESVPAATALATTAVPAASAAWPVVGGVGIGIALGLLWVSFRKRTG</sequence>
<dbReference type="InterPro" id="IPR015943">
    <property type="entry name" value="WD40/YVTN_repeat-like_dom_sf"/>
</dbReference>
<comment type="caution">
    <text evidence="2">The sequence shown here is derived from an EMBL/GenBank/DDBJ whole genome shotgun (WGS) entry which is preliminary data.</text>
</comment>
<reference evidence="2" key="1">
    <citation type="submission" date="2019-09" db="EMBL/GenBank/DDBJ databases">
        <title>Characterisation of the sponge microbiome using genome-centric metagenomics.</title>
        <authorList>
            <person name="Engelberts J.P."/>
            <person name="Robbins S.J."/>
            <person name="De Goeij J.M."/>
            <person name="Aranda M."/>
            <person name="Bell S.C."/>
            <person name="Webster N.S."/>
        </authorList>
    </citation>
    <scope>NUCLEOTIDE SEQUENCE</scope>
    <source>
        <strain evidence="2">SB0664_bin_27</strain>
    </source>
</reference>